<protein>
    <submittedName>
        <fullName evidence="1">Uncharacterized protein</fullName>
    </submittedName>
</protein>
<comment type="caution">
    <text evidence="1">The sequence shown here is derived from an EMBL/GenBank/DDBJ whole genome shotgun (WGS) entry which is preliminary data.</text>
</comment>
<gene>
    <name evidence="1" type="ORF">DFR76_11947</name>
</gene>
<dbReference type="STRING" id="1210086.GCA_001613105_04960"/>
<evidence type="ECO:0000313" key="1">
    <source>
        <dbReference type="EMBL" id="RDI59086.1"/>
    </source>
</evidence>
<proteinExistence type="predicted"/>
<accession>A0A370HKH9</accession>
<name>A0A370HKH9_9NOCA</name>
<sequence>MVTIGAPATGRDVVDPVAGLLDPATAPVSYGYYAENADDAASIERHRRVDPDKTIGWWNRHRPLQWAIGATLALNLGLMPSIQDALLTILQHL</sequence>
<dbReference type="EMBL" id="QQBC01000019">
    <property type="protein sequence ID" value="RDI59086.1"/>
    <property type="molecule type" value="Genomic_DNA"/>
</dbReference>
<dbReference type="RefSeq" id="WP_068002095.1">
    <property type="nucleotide sequence ID" value="NZ_QQBC01000019.1"/>
</dbReference>
<keyword evidence="2" id="KW-1185">Reference proteome</keyword>
<reference evidence="1 2" key="1">
    <citation type="submission" date="2018-07" db="EMBL/GenBank/DDBJ databases">
        <title>Genomic Encyclopedia of Type Strains, Phase IV (KMG-IV): sequencing the most valuable type-strain genomes for metagenomic binning, comparative biology and taxonomic classification.</title>
        <authorList>
            <person name="Goeker M."/>
        </authorList>
    </citation>
    <scope>NUCLEOTIDE SEQUENCE [LARGE SCALE GENOMIC DNA]</scope>
    <source>
        <strain evidence="1 2">DSM 44290</strain>
    </source>
</reference>
<organism evidence="1 2">
    <name type="scientific">Nocardia pseudobrasiliensis</name>
    <dbReference type="NCBI Taxonomy" id="45979"/>
    <lineage>
        <taxon>Bacteria</taxon>
        <taxon>Bacillati</taxon>
        <taxon>Actinomycetota</taxon>
        <taxon>Actinomycetes</taxon>
        <taxon>Mycobacteriales</taxon>
        <taxon>Nocardiaceae</taxon>
        <taxon>Nocardia</taxon>
    </lineage>
</organism>
<evidence type="ECO:0000313" key="2">
    <source>
        <dbReference type="Proteomes" id="UP000254869"/>
    </source>
</evidence>
<dbReference type="Proteomes" id="UP000254869">
    <property type="component" value="Unassembled WGS sequence"/>
</dbReference>
<dbReference type="AlphaFoldDB" id="A0A370HKH9"/>